<evidence type="ECO:0000313" key="2">
    <source>
        <dbReference type="EMBL" id="RVW14476.1"/>
    </source>
</evidence>
<accession>A0A438BU30</accession>
<dbReference type="EMBL" id="QGNW01002617">
    <property type="protein sequence ID" value="RVW14476.1"/>
    <property type="molecule type" value="Genomic_DNA"/>
</dbReference>
<protein>
    <submittedName>
        <fullName evidence="2">Uncharacterized protein</fullName>
    </submittedName>
</protein>
<organism evidence="2 3">
    <name type="scientific">Vitis vinifera</name>
    <name type="common">Grape</name>
    <dbReference type="NCBI Taxonomy" id="29760"/>
    <lineage>
        <taxon>Eukaryota</taxon>
        <taxon>Viridiplantae</taxon>
        <taxon>Streptophyta</taxon>
        <taxon>Embryophyta</taxon>
        <taxon>Tracheophyta</taxon>
        <taxon>Spermatophyta</taxon>
        <taxon>Magnoliopsida</taxon>
        <taxon>eudicotyledons</taxon>
        <taxon>Gunneridae</taxon>
        <taxon>Pentapetalae</taxon>
        <taxon>rosids</taxon>
        <taxon>Vitales</taxon>
        <taxon>Vitaceae</taxon>
        <taxon>Viteae</taxon>
        <taxon>Vitis</taxon>
    </lineage>
</organism>
<reference evidence="2 3" key="1">
    <citation type="journal article" date="2018" name="PLoS Genet.">
        <title>Population sequencing reveals clonal diversity and ancestral inbreeding in the grapevine cultivar Chardonnay.</title>
        <authorList>
            <person name="Roach M.J."/>
            <person name="Johnson D.L."/>
            <person name="Bohlmann J."/>
            <person name="van Vuuren H.J."/>
            <person name="Jones S.J."/>
            <person name="Pretorius I.S."/>
            <person name="Schmidt S.A."/>
            <person name="Borneman A.R."/>
        </authorList>
    </citation>
    <scope>NUCLEOTIDE SEQUENCE [LARGE SCALE GENOMIC DNA]</scope>
    <source>
        <strain evidence="3">cv. Chardonnay</strain>
        <tissue evidence="2">Leaf</tissue>
    </source>
</reference>
<feature type="region of interest" description="Disordered" evidence="1">
    <location>
        <begin position="93"/>
        <end position="117"/>
    </location>
</feature>
<comment type="caution">
    <text evidence="2">The sequence shown here is derived from an EMBL/GenBank/DDBJ whole genome shotgun (WGS) entry which is preliminary data.</text>
</comment>
<evidence type="ECO:0000256" key="1">
    <source>
        <dbReference type="SAM" id="MobiDB-lite"/>
    </source>
</evidence>
<proteinExistence type="predicted"/>
<gene>
    <name evidence="2" type="ORF">CK203_077242</name>
</gene>
<dbReference type="Proteomes" id="UP000288805">
    <property type="component" value="Unassembled WGS sequence"/>
</dbReference>
<dbReference type="AlphaFoldDB" id="A0A438BU30"/>
<evidence type="ECO:0000313" key="3">
    <source>
        <dbReference type="Proteomes" id="UP000288805"/>
    </source>
</evidence>
<sequence length="233" mass="25482">MELWFMGQDYEDHLVTQEADIPEINKFFMVLTLIGLRLDFETVRNQILGGSSVPSLDDVLLASFVSPPLRLCHLITLQILLFTWAASPHCPHGQSFDPQPPQPPSSSASQGISLTDNSGTSDHISGIGLAHLSLLYLSLLSFILQDWSTGKTIGIGHESQGLYHLTSPSTPAVCISTDALLLIHSRLGHLVYPSSKNGPRFHLCRRLRVSPVSLGNILLSRSKAFELSGKVSF</sequence>
<name>A0A438BU30_VITVI</name>